<gene>
    <name evidence="1" type="ORF">LCGC14_0745160</name>
</gene>
<proteinExistence type="predicted"/>
<organism evidence="1">
    <name type="scientific">marine sediment metagenome</name>
    <dbReference type="NCBI Taxonomy" id="412755"/>
    <lineage>
        <taxon>unclassified sequences</taxon>
        <taxon>metagenomes</taxon>
        <taxon>ecological metagenomes</taxon>
    </lineage>
</organism>
<dbReference type="EMBL" id="LAZR01001774">
    <property type="protein sequence ID" value="KKN39233.1"/>
    <property type="molecule type" value="Genomic_DNA"/>
</dbReference>
<accession>A0A0F9TCL0</accession>
<dbReference type="AlphaFoldDB" id="A0A0F9TCL0"/>
<comment type="caution">
    <text evidence="1">The sequence shown here is derived from an EMBL/GenBank/DDBJ whole genome shotgun (WGS) entry which is preliminary data.</text>
</comment>
<evidence type="ECO:0000313" key="1">
    <source>
        <dbReference type="EMBL" id="KKN39233.1"/>
    </source>
</evidence>
<protein>
    <submittedName>
        <fullName evidence="1">Uncharacterized protein</fullName>
    </submittedName>
</protein>
<sequence length="33" mass="3737">MPNWGSQVAPDLCPRCGAYWECEHKDGWWDGAA</sequence>
<reference evidence="1" key="1">
    <citation type="journal article" date="2015" name="Nature">
        <title>Complex archaea that bridge the gap between prokaryotes and eukaryotes.</title>
        <authorList>
            <person name="Spang A."/>
            <person name="Saw J.H."/>
            <person name="Jorgensen S.L."/>
            <person name="Zaremba-Niedzwiedzka K."/>
            <person name="Martijn J."/>
            <person name="Lind A.E."/>
            <person name="van Eijk R."/>
            <person name="Schleper C."/>
            <person name="Guy L."/>
            <person name="Ettema T.J."/>
        </authorList>
    </citation>
    <scope>NUCLEOTIDE SEQUENCE</scope>
</reference>
<name>A0A0F9TCL0_9ZZZZ</name>